<accession>A0A015K441</accession>
<comment type="caution">
    <text evidence="1">The sequence shown here is derived from an EMBL/GenBank/DDBJ whole genome shotgun (WGS) entry which is preliminary data.</text>
</comment>
<evidence type="ECO:0000313" key="2">
    <source>
        <dbReference type="Proteomes" id="UP000022910"/>
    </source>
</evidence>
<evidence type="ECO:0000313" key="1">
    <source>
        <dbReference type="EMBL" id="EXX76552.1"/>
    </source>
</evidence>
<reference evidence="1 2" key="1">
    <citation type="submission" date="2014-02" db="EMBL/GenBank/DDBJ databases">
        <title>Single nucleus genome sequencing reveals high similarity among nuclei of an endomycorrhizal fungus.</title>
        <authorList>
            <person name="Lin K."/>
            <person name="Geurts R."/>
            <person name="Zhang Z."/>
            <person name="Limpens E."/>
            <person name="Saunders D.G."/>
            <person name="Mu D."/>
            <person name="Pang E."/>
            <person name="Cao H."/>
            <person name="Cha H."/>
            <person name="Lin T."/>
            <person name="Zhou Q."/>
            <person name="Shang Y."/>
            <person name="Li Y."/>
            <person name="Ivanov S."/>
            <person name="Sharma T."/>
            <person name="Velzen R.V."/>
            <person name="Ruijter N.D."/>
            <person name="Aanen D.K."/>
            <person name="Win J."/>
            <person name="Kamoun S."/>
            <person name="Bisseling T."/>
            <person name="Huang S."/>
        </authorList>
    </citation>
    <scope>NUCLEOTIDE SEQUENCE [LARGE SCALE GENOMIC DNA]</scope>
    <source>
        <strain evidence="2">DAOM197198w</strain>
    </source>
</reference>
<sequence>MEKVEKIEKVDGKVDVLIELCESLKRDYEETFIVTDNGTISASNDNIRKVQEFIKTYNSFFRFEGIEVNDLDLESAGHRQIRTVNKTKKEILKLLGVANHIYIKACKLLDVQPSAKHFSATFI</sequence>
<name>A0A015K441_RHIIW</name>
<proteinExistence type="predicted"/>
<keyword evidence="2" id="KW-1185">Reference proteome</keyword>
<dbReference type="Proteomes" id="UP000022910">
    <property type="component" value="Unassembled WGS sequence"/>
</dbReference>
<protein>
    <submittedName>
        <fullName evidence="1">Uncharacterized protein</fullName>
    </submittedName>
</protein>
<organism evidence="1 2">
    <name type="scientific">Rhizophagus irregularis (strain DAOM 197198w)</name>
    <name type="common">Glomus intraradices</name>
    <dbReference type="NCBI Taxonomy" id="1432141"/>
    <lineage>
        <taxon>Eukaryota</taxon>
        <taxon>Fungi</taxon>
        <taxon>Fungi incertae sedis</taxon>
        <taxon>Mucoromycota</taxon>
        <taxon>Glomeromycotina</taxon>
        <taxon>Glomeromycetes</taxon>
        <taxon>Glomerales</taxon>
        <taxon>Glomeraceae</taxon>
        <taxon>Rhizophagus</taxon>
    </lineage>
</organism>
<dbReference type="HOGENOM" id="CLU_2016455_0_0_1"/>
<dbReference type="EMBL" id="JEMT01012189">
    <property type="protein sequence ID" value="EXX76552.1"/>
    <property type="molecule type" value="Genomic_DNA"/>
</dbReference>
<dbReference type="OrthoDB" id="2316259at2759"/>
<dbReference type="AlphaFoldDB" id="A0A015K441"/>
<gene>
    <name evidence="1" type="ORF">RirG_032210</name>
</gene>